<sequence length="465" mass="55170">MTQFFSKLSQNYVELLNDNEYYDVTIEVDNVKIPSHKNILCCRSPYLRRVFSSNKNQSNIKLPNISFEIFKIVLRYIYGGILLLNERDTLDIFKILLAADELLLHEIVDYLQKYLIENKTEWLEQNFGLIYQTRFQTDSLVEIQKFCTNFMIKSPEKIFKSLDFTSLPENFLVQLVKRDDIQMKEIEIWEHLLEWGLAQNLTLKPDPNTWLDDDFKSMENTLQLCLPSIRFFSLSSKEFLNKVKPYKKLLKYQFYEDLINSYMNPDSKPNESILPPRNIKFNGIIDSKIINLNIVSVLSRWIDKTDVNYNFSHLRELYFPYKFELLLRGSRDGFTPKKFHELCDDKPNTITIIKIKGTEEILGGYNPLKWESHGGWIKTMDSFIFSFDSKNIKNAIISNIQKTHEALFCGCKNGPDLADIIITSSDEFMDYDRKYYEMRHYEKRIRDMNGDFPMEDYEVFQIIRI</sequence>
<feature type="domain" description="TLDc" evidence="2">
    <location>
        <begin position="288"/>
        <end position="463"/>
    </location>
</feature>
<reference evidence="3 4" key="1">
    <citation type="submission" date="2014-02" db="EMBL/GenBank/DDBJ databases">
        <title>Single nucleus genome sequencing reveals high similarity among nuclei of an endomycorrhizal fungus.</title>
        <authorList>
            <person name="Lin K."/>
            <person name="Geurts R."/>
            <person name="Zhang Z."/>
            <person name="Limpens E."/>
            <person name="Saunders D.G."/>
            <person name="Mu D."/>
            <person name="Pang E."/>
            <person name="Cao H."/>
            <person name="Cha H."/>
            <person name="Lin T."/>
            <person name="Zhou Q."/>
            <person name="Shang Y."/>
            <person name="Li Y."/>
            <person name="Ivanov S."/>
            <person name="Sharma T."/>
            <person name="Velzen R.V."/>
            <person name="Ruijter N.D."/>
            <person name="Aanen D.K."/>
            <person name="Win J."/>
            <person name="Kamoun S."/>
            <person name="Bisseling T."/>
            <person name="Huang S."/>
        </authorList>
    </citation>
    <scope>NUCLEOTIDE SEQUENCE [LARGE SCALE GENOMIC DNA]</scope>
    <source>
        <strain evidence="4">DAOM197198w</strain>
    </source>
</reference>
<dbReference type="HOGENOM" id="CLU_021542_0_2_1"/>
<proteinExistence type="predicted"/>
<dbReference type="PROSITE" id="PS50097">
    <property type="entry name" value="BTB"/>
    <property type="match status" value="1"/>
</dbReference>
<organism evidence="3 4">
    <name type="scientific">Rhizophagus irregularis (strain DAOM 197198w)</name>
    <name type="common">Glomus intraradices</name>
    <dbReference type="NCBI Taxonomy" id="1432141"/>
    <lineage>
        <taxon>Eukaryota</taxon>
        <taxon>Fungi</taxon>
        <taxon>Fungi incertae sedis</taxon>
        <taxon>Mucoromycota</taxon>
        <taxon>Glomeromycotina</taxon>
        <taxon>Glomeromycetes</taxon>
        <taxon>Glomerales</taxon>
        <taxon>Glomeraceae</taxon>
        <taxon>Rhizophagus</taxon>
    </lineage>
</organism>
<dbReference type="Pfam" id="PF07707">
    <property type="entry name" value="BACK"/>
    <property type="match status" value="1"/>
</dbReference>
<dbReference type="Pfam" id="PF00651">
    <property type="entry name" value="BTB"/>
    <property type="match status" value="1"/>
</dbReference>
<evidence type="ECO:0000313" key="4">
    <source>
        <dbReference type="Proteomes" id="UP000022910"/>
    </source>
</evidence>
<comment type="caution">
    <text evidence="3">The sequence shown here is derived from an EMBL/GenBank/DDBJ whole genome shotgun (WGS) entry which is preliminary data.</text>
</comment>
<dbReference type="AlphaFoldDB" id="A0A015JJC2"/>
<dbReference type="CDD" id="cd18186">
    <property type="entry name" value="BTB_POZ_ZBTB_KLHL-like"/>
    <property type="match status" value="1"/>
</dbReference>
<feature type="domain" description="BTB" evidence="1">
    <location>
        <begin position="22"/>
        <end position="86"/>
    </location>
</feature>
<evidence type="ECO:0000259" key="1">
    <source>
        <dbReference type="PROSITE" id="PS50097"/>
    </source>
</evidence>
<evidence type="ECO:0008006" key="5">
    <source>
        <dbReference type="Google" id="ProtNLM"/>
    </source>
</evidence>
<dbReference type="PANTHER" id="PTHR46306">
    <property type="entry name" value="BTB/POZ DOMAIN-CONTAINING PROTEIN 9"/>
    <property type="match status" value="1"/>
</dbReference>
<dbReference type="Pfam" id="PF07534">
    <property type="entry name" value="TLD"/>
    <property type="match status" value="1"/>
</dbReference>
<evidence type="ECO:0000259" key="2">
    <source>
        <dbReference type="PROSITE" id="PS51886"/>
    </source>
</evidence>
<dbReference type="InterPro" id="IPR006571">
    <property type="entry name" value="TLDc_dom"/>
</dbReference>
<keyword evidence="4" id="KW-1185">Reference proteome</keyword>
<gene>
    <name evidence="3" type="ORF">RirG_116190</name>
</gene>
<dbReference type="GO" id="GO:0005737">
    <property type="term" value="C:cytoplasm"/>
    <property type="evidence" value="ECO:0007669"/>
    <property type="project" value="TreeGrafter"/>
</dbReference>
<dbReference type="InterPro" id="IPR011333">
    <property type="entry name" value="SKP1/BTB/POZ_sf"/>
</dbReference>
<dbReference type="Gene3D" id="1.25.40.420">
    <property type="match status" value="1"/>
</dbReference>
<dbReference type="InterPro" id="IPR000210">
    <property type="entry name" value="BTB/POZ_dom"/>
</dbReference>
<dbReference type="Gene3D" id="3.30.710.10">
    <property type="entry name" value="Potassium Channel Kv1.1, Chain A"/>
    <property type="match status" value="1"/>
</dbReference>
<dbReference type="Proteomes" id="UP000022910">
    <property type="component" value="Unassembled WGS sequence"/>
</dbReference>
<name>A0A015JJC2_RHIIW</name>
<dbReference type="InterPro" id="IPR011705">
    <property type="entry name" value="BACK"/>
</dbReference>
<dbReference type="PANTHER" id="PTHR46306:SF1">
    <property type="entry name" value="BTB_POZ DOMAIN-CONTAINING PROTEIN 9"/>
    <property type="match status" value="1"/>
</dbReference>
<dbReference type="PROSITE" id="PS51886">
    <property type="entry name" value="TLDC"/>
    <property type="match status" value="1"/>
</dbReference>
<dbReference type="SMART" id="SM00225">
    <property type="entry name" value="BTB"/>
    <property type="match status" value="1"/>
</dbReference>
<protein>
    <recommendedName>
        <fullName evidence="5">Kelch-like protein 17</fullName>
    </recommendedName>
</protein>
<dbReference type="InterPro" id="IPR052407">
    <property type="entry name" value="BTB_POZ_domain_cont_9"/>
</dbReference>
<dbReference type="EMBL" id="JEMT01017906">
    <property type="protein sequence ID" value="EXX67240.1"/>
    <property type="molecule type" value="Genomic_DNA"/>
</dbReference>
<evidence type="ECO:0000313" key="3">
    <source>
        <dbReference type="EMBL" id="EXX67240.1"/>
    </source>
</evidence>
<dbReference type="SUPFAM" id="SSF54695">
    <property type="entry name" value="POZ domain"/>
    <property type="match status" value="1"/>
</dbReference>
<accession>A0A015JJC2</accession>